<dbReference type="Proteomes" id="UP001290861">
    <property type="component" value="Unassembled WGS sequence"/>
</dbReference>
<dbReference type="PROSITE" id="PS50005">
    <property type="entry name" value="TPR"/>
    <property type="match status" value="2"/>
</dbReference>
<feature type="compositionally biased region" description="Acidic residues" evidence="3">
    <location>
        <begin position="277"/>
        <end position="301"/>
    </location>
</feature>
<evidence type="ECO:0000256" key="1">
    <source>
        <dbReference type="PROSITE-ProRule" id="PRU00339"/>
    </source>
</evidence>
<accession>A0ABU5MV14</accession>
<feature type="repeat" description="TPR" evidence="1">
    <location>
        <begin position="55"/>
        <end position="88"/>
    </location>
</feature>
<dbReference type="Pfam" id="PF13432">
    <property type="entry name" value="TPR_16"/>
    <property type="match status" value="1"/>
</dbReference>
<dbReference type="InterPro" id="IPR011990">
    <property type="entry name" value="TPR-like_helical_dom_sf"/>
</dbReference>
<dbReference type="SUPFAM" id="SSF48452">
    <property type="entry name" value="TPR-like"/>
    <property type="match status" value="1"/>
</dbReference>
<dbReference type="RefSeq" id="WP_322607838.1">
    <property type="nucleotide sequence ID" value="NZ_JARVCO010000007.1"/>
</dbReference>
<feature type="region of interest" description="Disordered" evidence="3">
    <location>
        <begin position="267"/>
        <end position="301"/>
    </location>
</feature>
<keyword evidence="6" id="KW-1185">Reference proteome</keyword>
<organism evidence="5 6">
    <name type="scientific">Pontiella agarivorans</name>
    <dbReference type="NCBI Taxonomy" id="3038953"/>
    <lineage>
        <taxon>Bacteria</taxon>
        <taxon>Pseudomonadati</taxon>
        <taxon>Kiritimatiellota</taxon>
        <taxon>Kiritimatiellia</taxon>
        <taxon>Kiritimatiellales</taxon>
        <taxon>Pontiellaceae</taxon>
        <taxon>Pontiella</taxon>
    </lineage>
</organism>
<feature type="region of interest" description="Disordered" evidence="3">
    <location>
        <begin position="338"/>
        <end position="357"/>
    </location>
</feature>
<feature type="signal peptide" evidence="4">
    <location>
        <begin position="1"/>
        <end position="20"/>
    </location>
</feature>
<dbReference type="InterPro" id="IPR019734">
    <property type="entry name" value="TPR_rpt"/>
</dbReference>
<evidence type="ECO:0000313" key="5">
    <source>
        <dbReference type="EMBL" id="MDZ8118038.1"/>
    </source>
</evidence>
<protein>
    <submittedName>
        <fullName evidence="5">Tetratricopeptide repeat protein</fullName>
    </submittedName>
</protein>
<dbReference type="SMART" id="SM00028">
    <property type="entry name" value="TPR"/>
    <property type="match status" value="2"/>
</dbReference>
<name>A0ABU5MV14_9BACT</name>
<keyword evidence="2" id="KW-0175">Coiled coil</keyword>
<keyword evidence="1" id="KW-0802">TPR repeat</keyword>
<feature type="repeat" description="TPR" evidence="1">
    <location>
        <begin position="21"/>
        <end position="54"/>
    </location>
</feature>
<proteinExistence type="predicted"/>
<dbReference type="EMBL" id="JARVCO010000007">
    <property type="protein sequence ID" value="MDZ8118038.1"/>
    <property type="molecule type" value="Genomic_DNA"/>
</dbReference>
<feature type="coiled-coil region" evidence="2">
    <location>
        <begin position="145"/>
        <end position="172"/>
    </location>
</feature>
<keyword evidence="4" id="KW-0732">Signal</keyword>
<evidence type="ECO:0000256" key="3">
    <source>
        <dbReference type="SAM" id="MobiDB-lite"/>
    </source>
</evidence>
<evidence type="ECO:0000256" key="4">
    <source>
        <dbReference type="SAM" id="SignalP"/>
    </source>
</evidence>
<evidence type="ECO:0000256" key="2">
    <source>
        <dbReference type="SAM" id="Coils"/>
    </source>
</evidence>
<sequence length="357" mass="40358">MISKGCKIILPLLAATLVQAAPKTFKAGNRALAEGRFDDAINLYHEAIAEAPESGELYFNLGNAQYRAGSYEEAMASYEFAASMTESEHTRGRSWYNMGNCMIKNGEALRETDAHAAADYCRQAAWFYRMALDYDPTFSDAAYNLEMSQRIVAGIEEEIQQKEEDEQKQNELITYIREKLQEFIERQAQLLSIQDIGEAQKQLENETRELAKLIETSGLQADIPMPDGTTVPGPLKETWEHTVKAAEAMAVPDQPTALAELTAALGSAPEDPNQQEGESDEESEDYEDYDMEYEESDQDADMYEEADPFGDFSEYEEIRGVPPPNQTEMDILAEEIRNQERRKEKKAGEYKAVEKDW</sequence>
<dbReference type="Gene3D" id="1.25.40.10">
    <property type="entry name" value="Tetratricopeptide repeat domain"/>
    <property type="match status" value="1"/>
</dbReference>
<comment type="caution">
    <text evidence="5">The sequence shown here is derived from an EMBL/GenBank/DDBJ whole genome shotgun (WGS) entry which is preliminary data.</text>
</comment>
<reference evidence="5 6" key="1">
    <citation type="journal article" date="2024" name="Appl. Environ. Microbiol.">
        <title>Pontiella agarivorans sp. nov., a novel marine anaerobic bacterium capable of degrading macroalgal polysaccharides and fixing nitrogen.</title>
        <authorList>
            <person name="Liu N."/>
            <person name="Kivenson V."/>
            <person name="Peng X."/>
            <person name="Cui Z."/>
            <person name="Lankiewicz T.S."/>
            <person name="Gosselin K.M."/>
            <person name="English C.J."/>
            <person name="Blair E.M."/>
            <person name="O'Malley M.A."/>
            <person name="Valentine D.L."/>
        </authorList>
    </citation>
    <scope>NUCLEOTIDE SEQUENCE [LARGE SCALE GENOMIC DNA]</scope>
    <source>
        <strain evidence="5 6">NLcol2</strain>
    </source>
</reference>
<evidence type="ECO:0000313" key="6">
    <source>
        <dbReference type="Proteomes" id="UP001290861"/>
    </source>
</evidence>
<gene>
    <name evidence="5" type="ORF">P9H32_05300</name>
</gene>
<feature type="chain" id="PRO_5046590673" evidence="4">
    <location>
        <begin position="21"/>
        <end position="357"/>
    </location>
</feature>